<dbReference type="RefSeq" id="XP_003136079.2">
    <property type="nucleotide sequence ID" value="XM_003136031.2"/>
</dbReference>
<accession>A0A1S0UBK3</accession>
<proteinExistence type="predicted"/>
<evidence type="ECO:0000256" key="1">
    <source>
        <dbReference type="SAM" id="SignalP"/>
    </source>
</evidence>
<protein>
    <submittedName>
        <fullName evidence="2">Uncharacterized protein</fullName>
    </submittedName>
</protein>
<sequence>MFIVLLVVTMKSFGWFNTTATATATMMALATSSHANPDVINALSIDNNGHLKDRINDKNKITVIFDMHLHFNEIENIARMY</sequence>
<evidence type="ECO:0000313" key="2">
    <source>
        <dbReference type="EMBL" id="EFO27983.2"/>
    </source>
</evidence>
<feature type="signal peptide" evidence="1">
    <location>
        <begin position="1"/>
        <end position="22"/>
    </location>
</feature>
<reference evidence="2" key="1">
    <citation type="submission" date="2012-04" db="EMBL/GenBank/DDBJ databases">
        <title>The Genome Sequence of Loa loa.</title>
        <authorList>
            <consortium name="The Broad Institute Genome Sequencing Platform"/>
            <consortium name="Broad Institute Genome Sequencing Center for Infectious Disease"/>
            <person name="Nutman T.B."/>
            <person name="Fink D.L."/>
            <person name="Russ C."/>
            <person name="Young S."/>
            <person name="Zeng Q."/>
            <person name="Gargeya S."/>
            <person name="Alvarado L."/>
            <person name="Berlin A."/>
            <person name="Chapman S.B."/>
            <person name="Chen Z."/>
            <person name="Freedman E."/>
            <person name="Gellesch M."/>
            <person name="Goldberg J."/>
            <person name="Griggs A."/>
            <person name="Gujja S."/>
            <person name="Heilman E.R."/>
            <person name="Heiman D."/>
            <person name="Howarth C."/>
            <person name="Mehta T."/>
            <person name="Neiman D."/>
            <person name="Pearson M."/>
            <person name="Roberts A."/>
            <person name="Saif S."/>
            <person name="Shea T."/>
            <person name="Shenoy N."/>
            <person name="Sisk P."/>
            <person name="Stolte C."/>
            <person name="Sykes S."/>
            <person name="White J."/>
            <person name="Yandava C."/>
            <person name="Haas B."/>
            <person name="Henn M.R."/>
            <person name="Nusbaum C."/>
            <person name="Birren B."/>
        </authorList>
    </citation>
    <scope>NUCLEOTIDE SEQUENCE [LARGE SCALE GENOMIC DNA]</scope>
</reference>
<organism evidence="2">
    <name type="scientific">Loa loa</name>
    <name type="common">Eye worm</name>
    <name type="synonym">Filaria loa</name>
    <dbReference type="NCBI Taxonomy" id="7209"/>
    <lineage>
        <taxon>Eukaryota</taxon>
        <taxon>Metazoa</taxon>
        <taxon>Ecdysozoa</taxon>
        <taxon>Nematoda</taxon>
        <taxon>Chromadorea</taxon>
        <taxon>Rhabditida</taxon>
        <taxon>Spirurina</taxon>
        <taxon>Spiruromorpha</taxon>
        <taxon>Filarioidea</taxon>
        <taxon>Onchocercidae</taxon>
        <taxon>Loa</taxon>
    </lineage>
</organism>
<dbReference type="InParanoid" id="A0A1S0UBK3"/>
<gene>
    <name evidence="2" type="ORF">LOAG_00491</name>
</gene>
<dbReference type="KEGG" id="loa:LOAG_00491"/>
<dbReference type="AlphaFoldDB" id="A0A1S0UBK3"/>
<dbReference type="CTD" id="9937859"/>
<dbReference type="EMBL" id="JH712083">
    <property type="protein sequence ID" value="EFO27983.2"/>
    <property type="molecule type" value="Genomic_DNA"/>
</dbReference>
<feature type="chain" id="PRO_5010359159" evidence="1">
    <location>
        <begin position="23"/>
        <end position="81"/>
    </location>
</feature>
<name>A0A1S0UBK3_LOALO</name>
<keyword evidence="1" id="KW-0732">Signal</keyword>
<dbReference type="GeneID" id="9937859"/>